<organism evidence="1 2">
    <name type="scientific">Limimaricola cinnabarinus LL-001</name>
    <dbReference type="NCBI Taxonomy" id="1337093"/>
    <lineage>
        <taxon>Bacteria</taxon>
        <taxon>Pseudomonadati</taxon>
        <taxon>Pseudomonadota</taxon>
        <taxon>Alphaproteobacteria</taxon>
        <taxon>Rhodobacterales</taxon>
        <taxon>Paracoccaceae</taxon>
        <taxon>Limimaricola</taxon>
    </lineage>
</organism>
<evidence type="ECO:0000313" key="1">
    <source>
        <dbReference type="EMBL" id="GAD55996.1"/>
    </source>
</evidence>
<proteinExistence type="predicted"/>
<accession>U2YLL9</accession>
<sequence length="52" mass="6022">MKKAQGPLRVAHAHCRLLPEFGTRAAARAVMAWMHDRRHLTCQEEYIYETIG</sequence>
<comment type="caution">
    <text evidence="1">The sequence shown here is derived from an EMBL/GenBank/DDBJ whole genome shotgun (WGS) entry which is preliminary data.</text>
</comment>
<evidence type="ECO:0000313" key="2">
    <source>
        <dbReference type="Proteomes" id="UP000016566"/>
    </source>
</evidence>
<gene>
    <name evidence="1" type="ORF">MBELCI_2048</name>
</gene>
<dbReference type="EMBL" id="BATB01000025">
    <property type="protein sequence ID" value="GAD55996.1"/>
    <property type="molecule type" value="Genomic_DNA"/>
</dbReference>
<reference evidence="1" key="1">
    <citation type="journal article" date="2013" name="Genome Announc.">
        <title>Draft Genome Sequence of Loktanella cinnabarina LL-001T, Isolated from Deep-Sea Floor Sediment.</title>
        <authorList>
            <person name="Nishi S."/>
            <person name="Tsubouchi T."/>
            <person name="Takaki Y."/>
            <person name="Koyanagi R."/>
            <person name="Satoh N."/>
            <person name="Maruyama T."/>
            <person name="Hatada Y."/>
        </authorList>
    </citation>
    <scope>NUCLEOTIDE SEQUENCE [LARGE SCALE GENOMIC DNA]</scope>
    <source>
        <strain evidence="1">LL-001</strain>
    </source>
</reference>
<keyword evidence="2" id="KW-1185">Reference proteome</keyword>
<dbReference type="Proteomes" id="UP000016566">
    <property type="component" value="Unassembled WGS sequence"/>
</dbReference>
<dbReference type="AlphaFoldDB" id="U2YLL9"/>
<name>U2YLL9_9RHOB</name>
<protein>
    <submittedName>
        <fullName evidence="1">Uncharacterized protein</fullName>
    </submittedName>
</protein>